<accession>A0A0L6VN81</accession>
<evidence type="ECO:0000313" key="1">
    <source>
        <dbReference type="EMBL" id="KNZ61570.1"/>
    </source>
</evidence>
<gene>
    <name evidence="1" type="ORF">VP01_1383g3</name>
</gene>
<dbReference type="VEuPathDB" id="FungiDB:VP01_1383g3"/>
<protein>
    <submittedName>
        <fullName evidence="1">Uncharacterized protein</fullName>
    </submittedName>
</protein>
<dbReference type="AlphaFoldDB" id="A0A0L6VN81"/>
<dbReference type="EMBL" id="LAVV01004265">
    <property type="protein sequence ID" value="KNZ61570.1"/>
    <property type="molecule type" value="Genomic_DNA"/>
</dbReference>
<proteinExistence type="predicted"/>
<sequence>MSDPQNLLRLFIIRNTFLPSSTSSLAGFYNPHPKLALLLGFIFIHTGRFVRDEETRPPPNECLEAGWGRASSRNLPPAKCVCCPLKISDLMRKSLSEGGFAADNTGCKLPSGGTCVKLALNSFWLLGSSHSSPACHTKEGSPVQLPRLGSLLPTCPKLARLALIFITLHQTLFCFLNIAMVRVGVANRFTVQVPPNYTIVVGNSSPPYRYTPGHNKIWSPGGRWQIPKTSVTDSNFHARKEARECGMQRPYLTADDTLVSAKTMLALHHSDAQLAPLPIQIMQICCMSFYLNRAKHPDKTPLCVPACLAASETPKNFMSLIFPSWRAGTGRHHAGLVVLSDPGSGRKVSRLLPTGHVSGQSPNAQMTVSRYADRVAVLYSPFMSNVLYATLPPRKHVHALPSFLTRDARDAVLTLHRRVNSSRSGRDQKPETESFRVLWGTHELKHPSPSCNRALVITATQRSQTQVLNYLRNLISSSDFLAIIYRRHPL</sequence>
<dbReference type="Proteomes" id="UP000037035">
    <property type="component" value="Unassembled WGS sequence"/>
</dbReference>
<comment type="caution">
    <text evidence="1">The sequence shown here is derived from an EMBL/GenBank/DDBJ whole genome shotgun (WGS) entry which is preliminary data.</text>
</comment>
<organism evidence="1 2">
    <name type="scientific">Puccinia sorghi</name>
    <dbReference type="NCBI Taxonomy" id="27349"/>
    <lineage>
        <taxon>Eukaryota</taxon>
        <taxon>Fungi</taxon>
        <taxon>Dikarya</taxon>
        <taxon>Basidiomycota</taxon>
        <taxon>Pucciniomycotina</taxon>
        <taxon>Pucciniomycetes</taxon>
        <taxon>Pucciniales</taxon>
        <taxon>Pucciniaceae</taxon>
        <taxon>Puccinia</taxon>
    </lineage>
</organism>
<keyword evidence="2" id="KW-1185">Reference proteome</keyword>
<evidence type="ECO:0000313" key="2">
    <source>
        <dbReference type="Proteomes" id="UP000037035"/>
    </source>
</evidence>
<reference evidence="1 2" key="1">
    <citation type="submission" date="2015-08" db="EMBL/GenBank/DDBJ databases">
        <title>Next Generation Sequencing and Analysis of the Genome of Puccinia sorghi L Schw, the Causal Agent of Maize Common Rust.</title>
        <authorList>
            <person name="Rochi L."/>
            <person name="Burguener G."/>
            <person name="Darino M."/>
            <person name="Turjanski A."/>
            <person name="Kreff E."/>
            <person name="Dieguez M.J."/>
            <person name="Sacco F."/>
        </authorList>
    </citation>
    <scope>NUCLEOTIDE SEQUENCE [LARGE SCALE GENOMIC DNA]</scope>
    <source>
        <strain evidence="1 2">RO10H11247</strain>
    </source>
</reference>
<name>A0A0L6VN81_9BASI</name>